<reference evidence="1 2" key="1">
    <citation type="submission" date="2015-08" db="EMBL/GenBank/DDBJ databases">
        <title>Genomes of Isolates from Cabo Rojo, PR.</title>
        <authorList>
            <person name="Sanchez-Nieves R.L."/>
            <person name="Montalvo-Rodriguez R."/>
        </authorList>
    </citation>
    <scope>NUCLEOTIDE SEQUENCE [LARGE SCALE GENOMIC DNA]</scope>
    <source>
        <strain evidence="1 2">SL3</strain>
    </source>
</reference>
<dbReference type="RefSeq" id="WP_053968651.1">
    <property type="nucleotide sequence ID" value="NZ_JAWJXX010000008.1"/>
</dbReference>
<dbReference type="EMBL" id="LIUF01000004">
    <property type="protein sequence ID" value="KOX92443.1"/>
    <property type="molecule type" value="Genomic_DNA"/>
</dbReference>
<name>A0A0N0BNG1_9EURY</name>
<dbReference type="AlphaFoldDB" id="A0A0N0BNG1"/>
<organism evidence="1 2">
    <name type="scientific">Haloarcula rubripromontorii</name>
    <dbReference type="NCBI Taxonomy" id="1705562"/>
    <lineage>
        <taxon>Archaea</taxon>
        <taxon>Methanobacteriati</taxon>
        <taxon>Methanobacteriota</taxon>
        <taxon>Stenosarchaea group</taxon>
        <taxon>Halobacteria</taxon>
        <taxon>Halobacteriales</taxon>
        <taxon>Haloarculaceae</taxon>
        <taxon>Haloarcula</taxon>
    </lineage>
</organism>
<dbReference type="PATRIC" id="fig|1705562.3.peg.3378"/>
<proteinExistence type="predicted"/>
<evidence type="ECO:0000313" key="2">
    <source>
        <dbReference type="Proteomes" id="UP000037729"/>
    </source>
</evidence>
<gene>
    <name evidence="1" type="ORF">AMS69_13895</name>
</gene>
<dbReference type="Proteomes" id="UP000037729">
    <property type="component" value="Unassembled WGS sequence"/>
</dbReference>
<comment type="caution">
    <text evidence="1">The sequence shown here is derived from an EMBL/GenBank/DDBJ whole genome shotgun (WGS) entry which is preliminary data.</text>
</comment>
<dbReference type="OrthoDB" id="373793at2157"/>
<sequence length="76" mass="8517">MSHQTVVDIIERSMSDLTFAHRFKSDPESILKEYDDLTKEETEALKSGNQNKLNQIVEKRANGIQIAGIVLPSSEA</sequence>
<evidence type="ECO:0000313" key="1">
    <source>
        <dbReference type="EMBL" id="KOX92443.1"/>
    </source>
</evidence>
<keyword evidence="2" id="KW-1185">Reference proteome</keyword>
<accession>A0A0N0BNG1</accession>
<protein>
    <submittedName>
        <fullName evidence="1">Uncharacterized protein</fullName>
    </submittedName>
</protein>